<gene>
    <name evidence="4" type="ORF">ACHHYP_10846</name>
</gene>
<evidence type="ECO:0000256" key="1">
    <source>
        <dbReference type="PROSITE-ProRule" id="PRU00182"/>
    </source>
</evidence>
<dbReference type="InterPro" id="IPR020103">
    <property type="entry name" value="PsdUridine_synth_cat_dom_sf"/>
</dbReference>
<dbReference type="Pfam" id="PF00849">
    <property type="entry name" value="PseudoU_synth_2"/>
    <property type="match status" value="1"/>
</dbReference>
<feature type="region of interest" description="Disordered" evidence="2">
    <location>
        <begin position="1"/>
        <end position="23"/>
    </location>
</feature>
<dbReference type="PANTHER" id="PTHR21600:SF40">
    <property type="entry name" value="PSEUDOURIDYLATE SYNTHASE RPUSD2"/>
    <property type="match status" value="1"/>
</dbReference>
<feature type="domain" description="Pseudouridine synthase RsuA/RluA-like" evidence="3">
    <location>
        <begin position="159"/>
        <end position="328"/>
    </location>
</feature>
<comment type="caution">
    <text evidence="4">The sequence shown here is derived from an EMBL/GenBank/DDBJ whole genome shotgun (WGS) entry which is preliminary data.</text>
</comment>
<accession>A0A1V9YKI9</accession>
<dbReference type="CDD" id="cd02557">
    <property type="entry name" value="PseudoU_synth_ScRIB2"/>
    <property type="match status" value="1"/>
</dbReference>
<dbReference type="InterPro" id="IPR006224">
    <property type="entry name" value="PsdUridine_synth_RluA-like_CS"/>
</dbReference>
<dbReference type="PROSITE" id="PS01129">
    <property type="entry name" value="PSI_RLU"/>
    <property type="match status" value="1"/>
</dbReference>
<dbReference type="STRING" id="1202772.A0A1V9YKI9"/>
<dbReference type="SUPFAM" id="SSF55120">
    <property type="entry name" value="Pseudouridine synthase"/>
    <property type="match status" value="1"/>
</dbReference>
<dbReference type="Gene3D" id="3.30.2350.10">
    <property type="entry name" value="Pseudouridine synthase"/>
    <property type="match status" value="1"/>
</dbReference>
<dbReference type="InterPro" id="IPR050188">
    <property type="entry name" value="RluA_PseudoU_synthase"/>
</dbReference>
<feature type="compositionally biased region" description="Basic and acidic residues" evidence="2">
    <location>
        <begin position="1"/>
        <end position="10"/>
    </location>
</feature>
<evidence type="ECO:0000313" key="5">
    <source>
        <dbReference type="Proteomes" id="UP000243579"/>
    </source>
</evidence>
<dbReference type="AlphaFoldDB" id="A0A1V9YKI9"/>
<protein>
    <recommendedName>
        <fullName evidence="3">Pseudouridine synthase RsuA/RluA-like domain-containing protein</fullName>
    </recommendedName>
</protein>
<dbReference type="Proteomes" id="UP000243579">
    <property type="component" value="Unassembled WGS sequence"/>
</dbReference>
<dbReference type="PROSITE" id="PS50889">
    <property type="entry name" value="S4"/>
    <property type="match status" value="1"/>
</dbReference>
<sequence>MSVSKKEAKRLEKKRQRTEKKAALVAEGTWTNPRKRRNQRDFYVETREDIAAMGAETTVTVAKDGYRHVAPYEHTFQVHVKERWLGKSLLDLFLVEFGGFDVSYYTQAITSGKITLNGHPATPDTKVKGGELLEHTMHRHEPPVRAFTAAMIEFEDDSMVVVNKPSTIPVHPCGAYRHNSMTFILAVDHDRHPLFPVHRLDRLTSGLLVLAKTPEKAQTMSAQLVDRSMLKYYVAKVAGRFPAPTLGATSPFPSALAVSVVENCGHVYWKMDAPLGRISESENRHGVVAGGKASQTLVRVLSTTEDESVLECVPLTGRQHQIRVHLQAAGHPIANDPTYGPEAFRAALPPKPALATEARSHAVLCPTCREGEATTFNWEQLACPGLWLHAFRYKGAAFDVRVAPPAWFAPHN</sequence>
<dbReference type="GO" id="GO:0003723">
    <property type="term" value="F:RNA binding"/>
    <property type="evidence" value="ECO:0007669"/>
    <property type="project" value="UniProtKB-KW"/>
</dbReference>
<evidence type="ECO:0000313" key="4">
    <source>
        <dbReference type="EMBL" id="OQR86176.1"/>
    </source>
</evidence>
<dbReference type="GO" id="GO:0000455">
    <property type="term" value="P:enzyme-directed rRNA pseudouridine synthesis"/>
    <property type="evidence" value="ECO:0007669"/>
    <property type="project" value="TreeGrafter"/>
</dbReference>
<dbReference type="InterPro" id="IPR006145">
    <property type="entry name" value="PsdUridine_synth_RsuA/RluA"/>
</dbReference>
<dbReference type="SUPFAM" id="SSF55174">
    <property type="entry name" value="Alpha-L RNA-binding motif"/>
    <property type="match status" value="1"/>
</dbReference>
<dbReference type="PANTHER" id="PTHR21600">
    <property type="entry name" value="MITOCHONDRIAL RNA PSEUDOURIDINE SYNTHASE"/>
    <property type="match status" value="1"/>
</dbReference>
<organism evidence="4 5">
    <name type="scientific">Achlya hypogyna</name>
    <name type="common">Oomycete</name>
    <name type="synonym">Protoachlya hypogyna</name>
    <dbReference type="NCBI Taxonomy" id="1202772"/>
    <lineage>
        <taxon>Eukaryota</taxon>
        <taxon>Sar</taxon>
        <taxon>Stramenopiles</taxon>
        <taxon>Oomycota</taxon>
        <taxon>Saprolegniomycetes</taxon>
        <taxon>Saprolegniales</taxon>
        <taxon>Achlyaceae</taxon>
        <taxon>Achlya</taxon>
    </lineage>
</organism>
<proteinExistence type="predicted"/>
<reference evidence="4 5" key="1">
    <citation type="journal article" date="2014" name="Genome Biol. Evol.">
        <title>The secreted proteins of Achlya hypogyna and Thraustotheca clavata identify the ancestral oomycete secretome and reveal gene acquisitions by horizontal gene transfer.</title>
        <authorList>
            <person name="Misner I."/>
            <person name="Blouin N."/>
            <person name="Leonard G."/>
            <person name="Richards T.A."/>
            <person name="Lane C.E."/>
        </authorList>
    </citation>
    <scope>NUCLEOTIDE SEQUENCE [LARGE SCALE GENOMIC DNA]</scope>
    <source>
        <strain evidence="4 5">ATCC 48635</strain>
    </source>
</reference>
<name>A0A1V9YKI9_ACHHY</name>
<dbReference type="CDD" id="cd00165">
    <property type="entry name" value="S4"/>
    <property type="match status" value="1"/>
</dbReference>
<keyword evidence="1" id="KW-0694">RNA-binding</keyword>
<dbReference type="EMBL" id="JNBR01001524">
    <property type="protein sequence ID" value="OQR86176.1"/>
    <property type="molecule type" value="Genomic_DNA"/>
</dbReference>
<dbReference type="OrthoDB" id="424794at2759"/>
<evidence type="ECO:0000259" key="3">
    <source>
        <dbReference type="Pfam" id="PF00849"/>
    </source>
</evidence>
<dbReference type="GO" id="GO:0009982">
    <property type="term" value="F:pseudouridine synthase activity"/>
    <property type="evidence" value="ECO:0007669"/>
    <property type="project" value="InterPro"/>
</dbReference>
<keyword evidence="5" id="KW-1185">Reference proteome</keyword>
<evidence type="ECO:0000256" key="2">
    <source>
        <dbReference type="SAM" id="MobiDB-lite"/>
    </source>
</evidence>